<sequence length="58" mass="6476">MSVPISDFEVELPVESVVQQVDLARPPNVHPMVTRSKSALHHQPQCFQAAIEPRSVKD</sequence>
<comment type="caution">
    <text evidence="1">The sequence shown here is derived from an EMBL/GenBank/DDBJ whole genome shotgun (WGS) entry which is preliminary data.</text>
</comment>
<evidence type="ECO:0000313" key="1">
    <source>
        <dbReference type="EMBL" id="MED6174817.1"/>
    </source>
</evidence>
<gene>
    <name evidence="1" type="ORF">PIB30_072611</name>
</gene>
<proteinExistence type="predicted"/>
<feature type="non-terminal residue" evidence="1">
    <location>
        <position position="58"/>
    </location>
</feature>
<accession>A0ABU6VMJ2</accession>
<reference evidence="1 2" key="1">
    <citation type="journal article" date="2023" name="Plants (Basel)">
        <title>Bridging the Gap: Combining Genomics and Transcriptomics Approaches to Understand Stylosanthes scabra, an Orphan Legume from the Brazilian Caatinga.</title>
        <authorList>
            <person name="Ferreira-Neto J.R.C."/>
            <person name="da Silva M.D."/>
            <person name="Binneck E."/>
            <person name="de Melo N.F."/>
            <person name="da Silva R.H."/>
            <person name="de Melo A.L.T.M."/>
            <person name="Pandolfi V."/>
            <person name="Bustamante F.O."/>
            <person name="Brasileiro-Vidal A.C."/>
            <person name="Benko-Iseppon A.M."/>
        </authorList>
    </citation>
    <scope>NUCLEOTIDE SEQUENCE [LARGE SCALE GENOMIC DNA]</scope>
    <source>
        <tissue evidence="1">Leaves</tissue>
    </source>
</reference>
<keyword evidence="2" id="KW-1185">Reference proteome</keyword>
<dbReference type="Proteomes" id="UP001341840">
    <property type="component" value="Unassembled WGS sequence"/>
</dbReference>
<dbReference type="EMBL" id="JASCZI010151898">
    <property type="protein sequence ID" value="MED6174817.1"/>
    <property type="molecule type" value="Genomic_DNA"/>
</dbReference>
<evidence type="ECO:0000313" key="2">
    <source>
        <dbReference type="Proteomes" id="UP001341840"/>
    </source>
</evidence>
<protein>
    <submittedName>
        <fullName evidence="1">Uncharacterized protein</fullName>
    </submittedName>
</protein>
<name>A0ABU6VMJ2_9FABA</name>
<organism evidence="1 2">
    <name type="scientific">Stylosanthes scabra</name>
    <dbReference type="NCBI Taxonomy" id="79078"/>
    <lineage>
        <taxon>Eukaryota</taxon>
        <taxon>Viridiplantae</taxon>
        <taxon>Streptophyta</taxon>
        <taxon>Embryophyta</taxon>
        <taxon>Tracheophyta</taxon>
        <taxon>Spermatophyta</taxon>
        <taxon>Magnoliopsida</taxon>
        <taxon>eudicotyledons</taxon>
        <taxon>Gunneridae</taxon>
        <taxon>Pentapetalae</taxon>
        <taxon>rosids</taxon>
        <taxon>fabids</taxon>
        <taxon>Fabales</taxon>
        <taxon>Fabaceae</taxon>
        <taxon>Papilionoideae</taxon>
        <taxon>50 kb inversion clade</taxon>
        <taxon>dalbergioids sensu lato</taxon>
        <taxon>Dalbergieae</taxon>
        <taxon>Pterocarpus clade</taxon>
        <taxon>Stylosanthes</taxon>
    </lineage>
</organism>